<evidence type="ECO:0000313" key="2">
    <source>
        <dbReference type="Proteomes" id="UP000002535"/>
    </source>
</evidence>
<dbReference type="PhylomeDB" id="Q46KK7"/>
<dbReference type="EMBL" id="CP000095">
    <property type="protein sequence ID" value="AAZ57971.1"/>
    <property type="molecule type" value="Genomic_DNA"/>
</dbReference>
<keyword evidence="2" id="KW-1185">Reference proteome</keyword>
<name>Q46KK7_PROMT</name>
<dbReference type="RefSeq" id="WP_011294578.1">
    <property type="nucleotide sequence ID" value="NC_007335.2"/>
</dbReference>
<accession>Q46KK7</accession>
<organism evidence="1 2">
    <name type="scientific">Prochlorococcus marinus (strain NATL2A)</name>
    <dbReference type="NCBI Taxonomy" id="59920"/>
    <lineage>
        <taxon>Bacteria</taxon>
        <taxon>Bacillati</taxon>
        <taxon>Cyanobacteriota</taxon>
        <taxon>Cyanophyceae</taxon>
        <taxon>Synechococcales</taxon>
        <taxon>Prochlorococcaceae</taxon>
        <taxon>Prochlorococcus</taxon>
    </lineage>
</organism>
<sequence length="64" mass="7545">MANDWEPKEEQHQAIIARSLEFIFDELAELQEALHCPNSFIVEIANKVISEYKTNQITIRRDEE</sequence>
<evidence type="ECO:0000313" key="1">
    <source>
        <dbReference type="EMBL" id="AAZ57971.1"/>
    </source>
</evidence>
<dbReference type="KEGG" id="pmn:PMN2A_0480"/>
<dbReference type="HOGENOM" id="CLU_202566_0_0_3"/>
<gene>
    <name evidence="1" type="ordered locus">PMN2A_0480</name>
</gene>
<proteinExistence type="predicted"/>
<dbReference type="AlphaFoldDB" id="Q46KK7"/>
<protein>
    <submittedName>
        <fullName evidence="1">Uncharacterized protein</fullName>
    </submittedName>
</protein>
<dbReference type="STRING" id="59920.PMN2A_0480"/>
<dbReference type="Proteomes" id="UP000002535">
    <property type="component" value="Chromosome"/>
</dbReference>
<reference evidence="1 2" key="1">
    <citation type="journal article" date="2007" name="PLoS Genet.">
        <title>Patterns and implications of gene gain and loss in the evolution of Prochlorococcus.</title>
        <authorList>
            <person name="Kettler G.C."/>
            <person name="Martiny A.C."/>
            <person name="Huang K."/>
            <person name="Zucker J."/>
            <person name="Coleman M.L."/>
            <person name="Rodrigue S."/>
            <person name="Chen F."/>
            <person name="Lapidus A."/>
            <person name="Ferriera S."/>
            <person name="Johnson J."/>
            <person name="Steglich C."/>
            <person name="Church G.M."/>
            <person name="Richardson P."/>
            <person name="Chisholm S.W."/>
        </authorList>
    </citation>
    <scope>NUCLEOTIDE SEQUENCE [LARGE SCALE GENOMIC DNA]</scope>
    <source>
        <strain evidence="1 2">NATL2A</strain>
    </source>
</reference>
<dbReference type="OrthoDB" id="541648at2"/>